<protein>
    <recommendedName>
        <fullName evidence="1">Integrase catalytic domain-containing protein</fullName>
    </recommendedName>
</protein>
<name>A0A1F5J922_9BACT</name>
<organism evidence="2 3">
    <name type="scientific">Candidatus Daviesbacteria bacterium RIFCSPHIGHO2_02_FULL_39_12</name>
    <dbReference type="NCBI Taxonomy" id="1797770"/>
    <lineage>
        <taxon>Bacteria</taxon>
        <taxon>Candidatus Daviesiibacteriota</taxon>
    </lineage>
</organism>
<dbReference type="Gene3D" id="3.30.420.10">
    <property type="entry name" value="Ribonuclease H-like superfamily/Ribonuclease H"/>
    <property type="match status" value="1"/>
</dbReference>
<dbReference type="GO" id="GO:0003676">
    <property type="term" value="F:nucleic acid binding"/>
    <property type="evidence" value="ECO:0007669"/>
    <property type="project" value="InterPro"/>
</dbReference>
<evidence type="ECO:0000313" key="2">
    <source>
        <dbReference type="EMBL" id="OGE25082.1"/>
    </source>
</evidence>
<accession>A0A1F5J922</accession>
<feature type="domain" description="Integrase catalytic" evidence="1">
    <location>
        <begin position="181"/>
        <end position="377"/>
    </location>
</feature>
<dbReference type="Proteomes" id="UP000177042">
    <property type="component" value="Unassembled WGS sequence"/>
</dbReference>
<evidence type="ECO:0000313" key="3">
    <source>
        <dbReference type="Proteomes" id="UP000177042"/>
    </source>
</evidence>
<dbReference type="EMBL" id="MFCX01000032">
    <property type="protein sequence ID" value="OGE25082.1"/>
    <property type="molecule type" value="Genomic_DNA"/>
</dbReference>
<sequence>MNITMIDTNLNDFNALGKFLNGNLPVKFSGGSKKQKYEWVKEVLVRFNFRKLRKGDRGEVREYIQKITGYSNAQLSRLIAKYLKGRLAFVEYERHSFPTRYSPGDIVLLCKTDNVHQRLNGPATQKILIREYQKYGKTEYESISHISVATIYRLRTTRIYLSKNLTFKNTQAVQRNIGERAKPEPQGKPGYIRIDTVHQGDLATDLVDKGQSGGQKYTKGVYHINSVDEITQWEIIASVEQISESYLEPILKLIIEQYPFIIIEFHADNGSEYINKTVARLLNKLLIRLTKSRARQTNDNALVESKNGSIIRKHMGYFYIHQKYAPEINDFYLKVFNPYLNFHRPCGFATITTNSKGKQKKIYKTYLTPYEALKNIPNAKKYLKPGITFNQLDQISMQQSDNEYASIMDEEKTKLFDKINLKPIDF</sequence>
<gene>
    <name evidence="2" type="ORF">A3C26_01955</name>
</gene>
<dbReference type="AlphaFoldDB" id="A0A1F5J922"/>
<dbReference type="GO" id="GO:0015074">
    <property type="term" value="P:DNA integration"/>
    <property type="evidence" value="ECO:0007669"/>
    <property type="project" value="InterPro"/>
</dbReference>
<dbReference type="PROSITE" id="PS50994">
    <property type="entry name" value="INTEGRASE"/>
    <property type="match status" value="1"/>
</dbReference>
<dbReference type="InterPro" id="IPR036397">
    <property type="entry name" value="RNaseH_sf"/>
</dbReference>
<comment type="caution">
    <text evidence="2">The sequence shown here is derived from an EMBL/GenBank/DDBJ whole genome shotgun (WGS) entry which is preliminary data.</text>
</comment>
<reference evidence="2 3" key="1">
    <citation type="journal article" date="2016" name="Nat. Commun.">
        <title>Thousands of microbial genomes shed light on interconnected biogeochemical processes in an aquifer system.</title>
        <authorList>
            <person name="Anantharaman K."/>
            <person name="Brown C.T."/>
            <person name="Hug L.A."/>
            <person name="Sharon I."/>
            <person name="Castelle C.J."/>
            <person name="Probst A.J."/>
            <person name="Thomas B.C."/>
            <person name="Singh A."/>
            <person name="Wilkins M.J."/>
            <person name="Karaoz U."/>
            <person name="Brodie E.L."/>
            <person name="Williams K.H."/>
            <person name="Hubbard S.S."/>
            <person name="Banfield J.F."/>
        </authorList>
    </citation>
    <scope>NUCLEOTIDE SEQUENCE [LARGE SCALE GENOMIC DNA]</scope>
</reference>
<evidence type="ECO:0000259" key="1">
    <source>
        <dbReference type="PROSITE" id="PS50994"/>
    </source>
</evidence>
<proteinExistence type="predicted"/>
<dbReference type="InterPro" id="IPR012337">
    <property type="entry name" value="RNaseH-like_sf"/>
</dbReference>
<dbReference type="SUPFAM" id="SSF53098">
    <property type="entry name" value="Ribonuclease H-like"/>
    <property type="match status" value="1"/>
</dbReference>
<dbReference type="InterPro" id="IPR001584">
    <property type="entry name" value="Integrase_cat-core"/>
</dbReference>